<protein>
    <submittedName>
        <fullName evidence="5">MarR family transcriptional regulator</fullName>
    </submittedName>
</protein>
<comment type="caution">
    <text evidence="5">The sequence shown here is derived from an EMBL/GenBank/DDBJ whole genome shotgun (WGS) entry which is preliminary data.</text>
</comment>
<dbReference type="SUPFAM" id="SSF46785">
    <property type="entry name" value="Winged helix' DNA-binding domain"/>
    <property type="match status" value="1"/>
</dbReference>
<dbReference type="AlphaFoldDB" id="A0A553K688"/>
<dbReference type="Gene3D" id="1.10.10.10">
    <property type="entry name" value="Winged helix-like DNA-binding domain superfamily/Winged helix DNA-binding domain"/>
    <property type="match status" value="1"/>
</dbReference>
<evidence type="ECO:0000256" key="1">
    <source>
        <dbReference type="ARBA" id="ARBA00023015"/>
    </source>
</evidence>
<dbReference type="InterPro" id="IPR023187">
    <property type="entry name" value="Tscrpt_reg_MarR-type_CS"/>
</dbReference>
<dbReference type="SMART" id="SM00347">
    <property type="entry name" value="HTH_MARR"/>
    <property type="match status" value="1"/>
</dbReference>
<evidence type="ECO:0000259" key="4">
    <source>
        <dbReference type="PROSITE" id="PS50995"/>
    </source>
</evidence>
<dbReference type="GO" id="GO:0003677">
    <property type="term" value="F:DNA binding"/>
    <property type="evidence" value="ECO:0007669"/>
    <property type="project" value="UniProtKB-KW"/>
</dbReference>
<dbReference type="Pfam" id="PF12802">
    <property type="entry name" value="MarR_2"/>
    <property type="match status" value="1"/>
</dbReference>
<sequence length="146" mass="16437">MGSDHRDVEPSSDLGSLLHAAFRGLRHSWTEQLAPWEVTPFQWRALHTIMRMDDGVRLGVIAERLRIAPRSATEVVDQLEARGLVRRAPDPSDRRAIIVEPTPEGLQLHDAVMAERRERADEYFAALSPSEQDQLAKLLSRLPPTG</sequence>
<dbReference type="PROSITE" id="PS50995">
    <property type="entry name" value="HTH_MARR_2"/>
    <property type="match status" value="1"/>
</dbReference>
<keyword evidence="2" id="KW-0238">DNA-binding</keyword>
<dbReference type="GO" id="GO:0006950">
    <property type="term" value="P:response to stress"/>
    <property type="evidence" value="ECO:0007669"/>
    <property type="project" value="TreeGrafter"/>
</dbReference>
<evidence type="ECO:0000256" key="2">
    <source>
        <dbReference type="ARBA" id="ARBA00023125"/>
    </source>
</evidence>
<feature type="domain" description="HTH marR-type" evidence="4">
    <location>
        <begin position="11"/>
        <end position="144"/>
    </location>
</feature>
<evidence type="ECO:0000313" key="6">
    <source>
        <dbReference type="Proteomes" id="UP000317638"/>
    </source>
</evidence>
<dbReference type="InterPro" id="IPR039422">
    <property type="entry name" value="MarR/SlyA-like"/>
</dbReference>
<gene>
    <name evidence="5" type="ORF">FOJ82_04975</name>
</gene>
<proteinExistence type="predicted"/>
<dbReference type="PRINTS" id="PR00598">
    <property type="entry name" value="HTHMARR"/>
</dbReference>
<reference evidence="5 6" key="1">
    <citation type="submission" date="2019-07" db="EMBL/GenBank/DDBJ databases">
        <authorList>
            <person name="Zhou L.-Y."/>
        </authorList>
    </citation>
    <scope>NUCLEOTIDE SEQUENCE [LARGE SCALE GENOMIC DNA]</scope>
    <source>
        <strain evidence="5 6">YIM 101269</strain>
    </source>
</reference>
<dbReference type="InterPro" id="IPR036388">
    <property type="entry name" value="WH-like_DNA-bd_sf"/>
</dbReference>
<keyword evidence="6" id="KW-1185">Reference proteome</keyword>
<dbReference type="InterPro" id="IPR036390">
    <property type="entry name" value="WH_DNA-bd_sf"/>
</dbReference>
<dbReference type="PANTHER" id="PTHR33164:SF43">
    <property type="entry name" value="HTH-TYPE TRANSCRIPTIONAL REPRESSOR YETL"/>
    <property type="match status" value="1"/>
</dbReference>
<dbReference type="GO" id="GO:0003700">
    <property type="term" value="F:DNA-binding transcription factor activity"/>
    <property type="evidence" value="ECO:0007669"/>
    <property type="project" value="InterPro"/>
</dbReference>
<dbReference type="PANTHER" id="PTHR33164">
    <property type="entry name" value="TRANSCRIPTIONAL REGULATOR, MARR FAMILY"/>
    <property type="match status" value="1"/>
</dbReference>
<dbReference type="EMBL" id="VKKG01000001">
    <property type="protein sequence ID" value="TRY20216.1"/>
    <property type="molecule type" value="Genomic_DNA"/>
</dbReference>
<evidence type="ECO:0000313" key="5">
    <source>
        <dbReference type="EMBL" id="TRY20216.1"/>
    </source>
</evidence>
<name>A0A553K688_9ACTN</name>
<keyword evidence="3" id="KW-0804">Transcription</keyword>
<organism evidence="5 6">
    <name type="scientific">Tessaracoccus rhinocerotis</name>
    <dbReference type="NCBI Taxonomy" id="1689449"/>
    <lineage>
        <taxon>Bacteria</taxon>
        <taxon>Bacillati</taxon>
        <taxon>Actinomycetota</taxon>
        <taxon>Actinomycetes</taxon>
        <taxon>Propionibacteriales</taxon>
        <taxon>Propionibacteriaceae</taxon>
        <taxon>Tessaracoccus</taxon>
    </lineage>
</organism>
<dbReference type="RefSeq" id="WP_143937300.1">
    <property type="nucleotide sequence ID" value="NZ_VKKG01000001.1"/>
</dbReference>
<dbReference type="InterPro" id="IPR000835">
    <property type="entry name" value="HTH_MarR-typ"/>
</dbReference>
<keyword evidence="1" id="KW-0805">Transcription regulation</keyword>
<dbReference type="Proteomes" id="UP000317638">
    <property type="component" value="Unassembled WGS sequence"/>
</dbReference>
<evidence type="ECO:0000256" key="3">
    <source>
        <dbReference type="ARBA" id="ARBA00023163"/>
    </source>
</evidence>
<dbReference type="OrthoDB" id="9815567at2"/>
<dbReference type="PROSITE" id="PS01117">
    <property type="entry name" value="HTH_MARR_1"/>
    <property type="match status" value="1"/>
</dbReference>
<accession>A0A553K688</accession>